<dbReference type="RefSeq" id="WP_090726668.1">
    <property type="nucleotide sequence ID" value="NZ_FOOU01000004.1"/>
</dbReference>
<keyword evidence="1" id="KW-0472">Membrane</keyword>
<evidence type="ECO:0000313" key="2">
    <source>
        <dbReference type="EMBL" id="SFG24082.1"/>
    </source>
</evidence>
<reference evidence="3" key="1">
    <citation type="submission" date="2016-10" db="EMBL/GenBank/DDBJ databases">
        <authorList>
            <person name="Varghese N."/>
            <person name="Submissions S."/>
        </authorList>
    </citation>
    <scope>NUCLEOTIDE SEQUENCE [LARGE SCALE GENOMIC DNA]</scope>
    <source>
        <strain evidence="3">CGMCC 1.10971</strain>
    </source>
</reference>
<keyword evidence="1" id="KW-0812">Transmembrane</keyword>
<organism evidence="2 3">
    <name type="scientific">Neptunomonas qingdaonensis</name>
    <dbReference type="NCBI Taxonomy" id="1045558"/>
    <lineage>
        <taxon>Bacteria</taxon>
        <taxon>Pseudomonadati</taxon>
        <taxon>Pseudomonadota</taxon>
        <taxon>Gammaproteobacteria</taxon>
        <taxon>Oceanospirillales</taxon>
        <taxon>Oceanospirillaceae</taxon>
        <taxon>Neptunomonas</taxon>
    </lineage>
</organism>
<name>A0A1I2Q6U0_9GAMM</name>
<dbReference type="Proteomes" id="UP000198623">
    <property type="component" value="Unassembled WGS sequence"/>
</dbReference>
<proteinExistence type="predicted"/>
<dbReference type="EMBL" id="FOOU01000004">
    <property type="protein sequence ID" value="SFG24082.1"/>
    <property type="molecule type" value="Genomic_DNA"/>
</dbReference>
<dbReference type="OrthoDB" id="9815825at2"/>
<evidence type="ECO:0000256" key="1">
    <source>
        <dbReference type="SAM" id="Phobius"/>
    </source>
</evidence>
<feature type="transmembrane region" description="Helical" evidence="1">
    <location>
        <begin position="18"/>
        <end position="35"/>
    </location>
</feature>
<dbReference type="AlphaFoldDB" id="A0A1I2Q6U0"/>
<keyword evidence="1" id="KW-1133">Transmembrane helix</keyword>
<accession>A0A1I2Q6U0</accession>
<sequence length="238" mass="26200">MANNSPEKSHEKRPFTKVHALILGLIAIVSSLLILKERLLELIGPFPVSQSYESNAITDFSISSNPSKDWSYGYIRSDENQFRMFELHKIENGLQMWLPGEAEPGLSIVKNNSGEKRSFKGGAFYFPTTKLVLHPGKTCSHSTLQWVSPSDIRVSIKGAFEGLNNEKTGTTTSARIVLNENTPLWEGNVAGFGAGSEAPFDIERDVEAGDKVRFIVGCGSDRTYESDSTGLSIIIKEV</sequence>
<keyword evidence="3" id="KW-1185">Reference proteome</keyword>
<gene>
    <name evidence="2" type="ORF">SAMN05216175_104267</name>
</gene>
<evidence type="ECO:0000313" key="3">
    <source>
        <dbReference type="Proteomes" id="UP000198623"/>
    </source>
</evidence>
<protein>
    <submittedName>
        <fullName evidence="2">Uncharacterized protein</fullName>
    </submittedName>
</protein>